<dbReference type="EMBL" id="VFRA01000001">
    <property type="protein sequence ID" value="TQO20321.1"/>
    <property type="molecule type" value="Genomic_DNA"/>
</dbReference>
<accession>A0A8H2K9V2</accession>
<name>A0A8H2K9V2_9MICO</name>
<organism evidence="1 2">
    <name type="scientific">Rhodoglobus vestalii</name>
    <dbReference type="NCBI Taxonomy" id="193384"/>
    <lineage>
        <taxon>Bacteria</taxon>
        <taxon>Bacillati</taxon>
        <taxon>Actinomycetota</taxon>
        <taxon>Actinomycetes</taxon>
        <taxon>Micrococcales</taxon>
        <taxon>Microbacteriaceae</taxon>
        <taxon>Rhodoglobus</taxon>
    </lineage>
</organism>
<evidence type="ECO:0000313" key="2">
    <source>
        <dbReference type="Proteomes" id="UP000316560"/>
    </source>
</evidence>
<comment type="caution">
    <text evidence="1">The sequence shown here is derived from an EMBL/GenBank/DDBJ whole genome shotgun (WGS) entry which is preliminary data.</text>
</comment>
<dbReference type="OrthoDB" id="3267842at2"/>
<dbReference type="Proteomes" id="UP000316560">
    <property type="component" value="Unassembled WGS sequence"/>
</dbReference>
<evidence type="ECO:0000313" key="1">
    <source>
        <dbReference type="EMBL" id="TQO20321.1"/>
    </source>
</evidence>
<protein>
    <recommendedName>
        <fullName evidence="3">AlpA family transcriptional regulator</fullName>
    </recommendedName>
</protein>
<gene>
    <name evidence="1" type="ORF">FB472_1952</name>
</gene>
<sequence length="66" mass="7356">MSKYLSPDQVVELIPGMSKGALAQLRFTGKGPRYRKPTPKTVIYVESEVIEWIENSARFGTALEAV</sequence>
<keyword evidence="2" id="KW-1185">Reference proteome</keyword>
<evidence type="ECO:0008006" key="3">
    <source>
        <dbReference type="Google" id="ProtNLM"/>
    </source>
</evidence>
<dbReference type="RefSeq" id="WP_141990681.1">
    <property type="nucleotide sequence ID" value="NZ_VFRA01000001.1"/>
</dbReference>
<reference evidence="1 2" key="1">
    <citation type="submission" date="2019-06" db="EMBL/GenBank/DDBJ databases">
        <title>Sequencing the genomes of 1000 actinobacteria strains.</title>
        <authorList>
            <person name="Klenk H.-P."/>
        </authorList>
    </citation>
    <scope>NUCLEOTIDE SEQUENCE [LARGE SCALE GENOMIC DNA]</scope>
    <source>
        <strain evidence="1 2">DSM 21947</strain>
    </source>
</reference>
<dbReference type="AlphaFoldDB" id="A0A8H2K9V2"/>
<proteinExistence type="predicted"/>